<organism evidence="4 5">
    <name type="scientific">Coemansia brasiliensis</name>
    <dbReference type="NCBI Taxonomy" id="2650707"/>
    <lineage>
        <taxon>Eukaryota</taxon>
        <taxon>Fungi</taxon>
        <taxon>Fungi incertae sedis</taxon>
        <taxon>Zoopagomycota</taxon>
        <taxon>Kickxellomycotina</taxon>
        <taxon>Kickxellomycetes</taxon>
        <taxon>Kickxellales</taxon>
        <taxon>Kickxellaceae</taxon>
        <taxon>Coemansia</taxon>
    </lineage>
</organism>
<protein>
    <recommendedName>
        <fullName evidence="3">HMG box domain-containing protein</fullName>
    </recommendedName>
</protein>
<dbReference type="AlphaFoldDB" id="A0A9W8LYV7"/>
<dbReference type="EMBL" id="JANBUW010000533">
    <property type="protein sequence ID" value="KAJ2846459.1"/>
    <property type="molecule type" value="Genomic_DNA"/>
</dbReference>
<feature type="region of interest" description="Disordered" evidence="2">
    <location>
        <begin position="175"/>
        <end position="213"/>
    </location>
</feature>
<dbReference type="OrthoDB" id="6247875at2759"/>
<evidence type="ECO:0000259" key="3">
    <source>
        <dbReference type="PROSITE" id="PS50118"/>
    </source>
</evidence>
<feature type="domain" description="HMG box" evidence="3">
    <location>
        <begin position="112"/>
        <end position="180"/>
    </location>
</feature>
<dbReference type="SUPFAM" id="SSF47095">
    <property type="entry name" value="HMG-box"/>
    <property type="match status" value="1"/>
</dbReference>
<evidence type="ECO:0000256" key="2">
    <source>
        <dbReference type="SAM" id="MobiDB-lite"/>
    </source>
</evidence>
<dbReference type="GO" id="GO:0003677">
    <property type="term" value="F:DNA binding"/>
    <property type="evidence" value="ECO:0007669"/>
    <property type="project" value="UniProtKB-UniRule"/>
</dbReference>
<dbReference type="CDD" id="cd01389">
    <property type="entry name" value="HMG-box_ROX1-like"/>
    <property type="match status" value="1"/>
</dbReference>
<sequence length="408" mass="44604">MFNSSVASLGASPAPYVPSIADSNNDMEFQTNKASDHSAGSKKTKRTRKASKGSRHSKSLSADGIISASSQQLTESSASRSGSCARDMQQNDTNKCSKDEDNKNERASRKPLRKPQNAFMIYRGEKSRLLRQKEGKMRVDDASKIIGRLWNKEDESVKDEYRERAEVARQNYFMRKKQLSRLNNKKNSSDGASSNRKGQKTQEPKSKQPQQDDMVREIAICKSQKLSAFSPEALSQHVSMSPPSISSSLSEMLIPQETTRHMRSLTMSTDPSQLSLSLGLDRGSGAMNSEALSPNEIAPSIGRFNTHLGFSLSHGEPYLGMGVSVPPEINQQVTTSLEQLGAQFSQPMSPLSSLTSMALDMPATTAAALQSLTSMSTHEGSSADWTASQPAIHRELGNMFDSLFPGNN</sequence>
<feature type="DNA-binding region" description="HMG box" evidence="1">
    <location>
        <begin position="112"/>
        <end position="180"/>
    </location>
</feature>
<feature type="compositionally biased region" description="Polar residues" evidence="2">
    <location>
        <begin position="21"/>
        <end position="33"/>
    </location>
</feature>
<evidence type="ECO:0000313" key="4">
    <source>
        <dbReference type="EMBL" id="KAJ2846459.1"/>
    </source>
</evidence>
<feature type="region of interest" description="Disordered" evidence="2">
    <location>
        <begin position="1"/>
        <end position="138"/>
    </location>
</feature>
<dbReference type="PROSITE" id="PS50118">
    <property type="entry name" value="HMG_BOX_2"/>
    <property type="match status" value="1"/>
</dbReference>
<dbReference type="Proteomes" id="UP001139887">
    <property type="component" value="Unassembled WGS sequence"/>
</dbReference>
<dbReference type="GO" id="GO:0005634">
    <property type="term" value="C:nucleus"/>
    <property type="evidence" value="ECO:0007669"/>
    <property type="project" value="UniProtKB-UniRule"/>
</dbReference>
<feature type="compositionally biased region" description="Basic and acidic residues" evidence="2">
    <location>
        <begin position="95"/>
        <end position="108"/>
    </location>
</feature>
<evidence type="ECO:0000256" key="1">
    <source>
        <dbReference type="PROSITE-ProRule" id="PRU00267"/>
    </source>
</evidence>
<dbReference type="Pfam" id="PF00505">
    <property type="entry name" value="HMG_box"/>
    <property type="match status" value="1"/>
</dbReference>
<feature type="compositionally biased region" description="Polar residues" evidence="2">
    <location>
        <begin position="180"/>
        <end position="196"/>
    </location>
</feature>
<evidence type="ECO:0000313" key="5">
    <source>
        <dbReference type="Proteomes" id="UP001139887"/>
    </source>
</evidence>
<accession>A0A9W8LYV7</accession>
<feature type="compositionally biased region" description="Polar residues" evidence="2">
    <location>
        <begin position="67"/>
        <end position="94"/>
    </location>
</feature>
<name>A0A9W8LYV7_9FUNG</name>
<reference evidence="4" key="1">
    <citation type="submission" date="2022-07" db="EMBL/GenBank/DDBJ databases">
        <title>Phylogenomic reconstructions and comparative analyses of Kickxellomycotina fungi.</title>
        <authorList>
            <person name="Reynolds N.K."/>
            <person name="Stajich J.E."/>
            <person name="Barry K."/>
            <person name="Grigoriev I.V."/>
            <person name="Crous P."/>
            <person name="Smith M.E."/>
        </authorList>
    </citation>
    <scope>NUCLEOTIDE SEQUENCE</scope>
    <source>
        <strain evidence="4">NRRL 1566</strain>
    </source>
</reference>
<keyword evidence="1" id="KW-0539">Nucleus</keyword>
<comment type="caution">
    <text evidence="4">The sequence shown here is derived from an EMBL/GenBank/DDBJ whole genome shotgun (WGS) entry which is preliminary data.</text>
</comment>
<proteinExistence type="predicted"/>
<dbReference type="SMART" id="SM00398">
    <property type="entry name" value="HMG"/>
    <property type="match status" value="1"/>
</dbReference>
<gene>
    <name evidence="4" type="ORF">IWW36_004343</name>
</gene>
<keyword evidence="1" id="KW-0238">DNA-binding</keyword>
<feature type="compositionally biased region" description="Basic and acidic residues" evidence="2">
    <location>
        <begin position="123"/>
        <end position="138"/>
    </location>
</feature>
<dbReference type="InterPro" id="IPR009071">
    <property type="entry name" value="HMG_box_dom"/>
</dbReference>
<dbReference type="InterPro" id="IPR036910">
    <property type="entry name" value="HMG_box_dom_sf"/>
</dbReference>
<feature type="compositionally biased region" description="Basic residues" evidence="2">
    <location>
        <begin position="40"/>
        <end position="58"/>
    </location>
</feature>
<dbReference type="Gene3D" id="1.10.30.10">
    <property type="entry name" value="High mobility group box domain"/>
    <property type="match status" value="1"/>
</dbReference>
<keyword evidence="5" id="KW-1185">Reference proteome</keyword>